<keyword evidence="22" id="KW-1185">Reference proteome</keyword>
<keyword evidence="14 18" id="KW-0472">Membrane</keyword>
<evidence type="ECO:0000256" key="7">
    <source>
        <dbReference type="ARBA" id="ARBA00022519"/>
    </source>
</evidence>
<evidence type="ECO:0000313" key="21">
    <source>
        <dbReference type="EMBL" id="MFC6713778.1"/>
    </source>
</evidence>
<comment type="similarity">
    <text evidence="4">Belongs to the etk/wzc family.</text>
</comment>
<evidence type="ECO:0000256" key="6">
    <source>
        <dbReference type="ARBA" id="ARBA00022475"/>
    </source>
</evidence>
<keyword evidence="7" id="KW-0997">Cell inner membrane</keyword>
<evidence type="ECO:0000256" key="14">
    <source>
        <dbReference type="ARBA" id="ARBA00023136"/>
    </source>
</evidence>
<keyword evidence="12" id="KW-0067">ATP-binding</keyword>
<evidence type="ECO:0000256" key="9">
    <source>
        <dbReference type="ARBA" id="ARBA00022692"/>
    </source>
</evidence>
<evidence type="ECO:0000256" key="8">
    <source>
        <dbReference type="ARBA" id="ARBA00022679"/>
    </source>
</evidence>
<keyword evidence="11" id="KW-0418">Kinase</keyword>
<evidence type="ECO:0000256" key="1">
    <source>
        <dbReference type="ARBA" id="ARBA00004429"/>
    </source>
</evidence>
<evidence type="ECO:0000256" key="3">
    <source>
        <dbReference type="ARBA" id="ARBA00007316"/>
    </source>
</evidence>
<dbReference type="InterPro" id="IPR003856">
    <property type="entry name" value="LPS_length_determ_N"/>
</dbReference>
<evidence type="ECO:0000256" key="13">
    <source>
        <dbReference type="ARBA" id="ARBA00022989"/>
    </source>
</evidence>
<dbReference type="InterPro" id="IPR005702">
    <property type="entry name" value="Wzc-like_C"/>
</dbReference>
<evidence type="ECO:0000256" key="4">
    <source>
        <dbReference type="ARBA" id="ARBA00008883"/>
    </source>
</evidence>
<accession>A0ABW2AT01</accession>
<dbReference type="EMBL" id="JBHSWJ010000002">
    <property type="protein sequence ID" value="MFC6713778.1"/>
    <property type="molecule type" value="Genomic_DNA"/>
</dbReference>
<feature type="domain" description="AAA" evidence="20">
    <location>
        <begin position="269"/>
        <end position="419"/>
    </location>
</feature>
<comment type="similarity">
    <text evidence="3">Belongs to the CpsD/CapB family.</text>
</comment>
<keyword evidence="13 18" id="KW-1133">Transmembrane helix</keyword>
<proteinExistence type="inferred from homology"/>
<keyword evidence="6" id="KW-1003">Cell membrane</keyword>
<dbReference type="GO" id="GO:0004715">
    <property type="term" value="F:non-membrane spanning protein tyrosine kinase activity"/>
    <property type="evidence" value="ECO:0007669"/>
    <property type="project" value="UniProtKB-EC"/>
</dbReference>
<dbReference type="InterPro" id="IPR027417">
    <property type="entry name" value="P-loop_NTPase"/>
</dbReference>
<dbReference type="PANTHER" id="PTHR32309">
    <property type="entry name" value="TYROSINE-PROTEIN KINASE"/>
    <property type="match status" value="1"/>
</dbReference>
<reference evidence="22" key="1">
    <citation type="journal article" date="2019" name="Int. J. Syst. Evol. Microbiol.">
        <title>The Global Catalogue of Microorganisms (GCM) 10K type strain sequencing project: providing services to taxonomists for standard genome sequencing and annotation.</title>
        <authorList>
            <consortium name="The Broad Institute Genomics Platform"/>
            <consortium name="The Broad Institute Genome Sequencing Center for Infectious Disease"/>
            <person name="Wu L."/>
            <person name="Ma J."/>
        </authorList>
    </citation>
    <scope>NUCLEOTIDE SEQUENCE [LARGE SCALE GENOMIC DNA]</scope>
    <source>
        <strain evidence="22">NBRC 106593</strain>
    </source>
</reference>
<dbReference type="Proteomes" id="UP001596356">
    <property type="component" value="Unassembled WGS sequence"/>
</dbReference>
<name>A0ABW2AT01_9MICO</name>
<dbReference type="InterPro" id="IPR050445">
    <property type="entry name" value="Bact_polysacc_biosynth/exp"/>
</dbReference>
<keyword evidence="9 18" id="KW-0812">Transmembrane</keyword>
<evidence type="ECO:0000256" key="2">
    <source>
        <dbReference type="ARBA" id="ARBA00006683"/>
    </source>
</evidence>
<comment type="similarity">
    <text evidence="2">Belongs to the CpsC/CapA family.</text>
</comment>
<dbReference type="CDD" id="cd05387">
    <property type="entry name" value="BY-kinase"/>
    <property type="match status" value="1"/>
</dbReference>
<sequence>MRIDEYYRILRRHWKVIVAATLAAIAVMFVWDLFQPKVYQASSSGFVTAGKSQNLSEASFGDQLAKSRATSYVDVAQSRAVAQRVIEDLDLDTTPAALINQISVDQPTDTVLLRISANSSSPEQAQAIANAWVKALAAQVAQLEGSGSNSLRVDVLEPAQLPSSPVSPNTKLDLIIAGIVGLLGGIALAILRSQMDGRLRDPNKVREQFGVPVLGSVPQNSQLSKSERAIPIVVGEGVRTDTEGLVTAEAFLKMRTSLQYMNVDRTLRVIVVSSPSPDDGKSTVAANIAASVALSGEKTLLVDADLRRPSVAAGFGLLDGAGLAEVLAHRVDLADVLQDAPETPNLSVLAAGLTPPNPSEMLGSKAMKSLLEDLSQEYFVVIDAPPLLPVTDAAILGTQVDGVVVVISAGTTLDHQLETALRSLREVHADILGVVMNKLSQRDMQSYYGSGYGTYYGRELPAPQRPSREGTSRRQRSKK</sequence>
<dbReference type="Pfam" id="PF13614">
    <property type="entry name" value="AAA_31"/>
    <property type="match status" value="1"/>
</dbReference>
<comment type="caution">
    <text evidence="21">The sequence shown here is derived from an EMBL/GenBank/DDBJ whole genome shotgun (WGS) entry which is preliminary data.</text>
</comment>
<feature type="transmembrane region" description="Helical" evidence="18">
    <location>
        <begin position="12"/>
        <end position="31"/>
    </location>
</feature>
<feature type="domain" description="Polysaccharide chain length determinant N-terminal" evidence="19">
    <location>
        <begin position="5"/>
        <end position="89"/>
    </location>
</feature>
<keyword evidence="8 21" id="KW-0808">Transferase</keyword>
<evidence type="ECO:0000313" key="22">
    <source>
        <dbReference type="Proteomes" id="UP001596356"/>
    </source>
</evidence>
<keyword evidence="15" id="KW-0829">Tyrosine-protein kinase</keyword>
<evidence type="ECO:0000256" key="15">
    <source>
        <dbReference type="ARBA" id="ARBA00023137"/>
    </source>
</evidence>
<protein>
    <recommendedName>
        <fullName evidence="5">non-specific protein-tyrosine kinase</fullName>
        <ecNumber evidence="5">2.7.10.2</ecNumber>
    </recommendedName>
</protein>
<comment type="catalytic activity">
    <reaction evidence="16">
        <text>L-tyrosyl-[protein] + ATP = O-phospho-L-tyrosyl-[protein] + ADP + H(+)</text>
        <dbReference type="Rhea" id="RHEA:10596"/>
        <dbReference type="Rhea" id="RHEA-COMP:10136"/>
        <dbReference type="Rhea" id="RHEA-COMP:20101"/>
        <dbReference type="ChEBI" id="CHEBI:15378"/>
        <dbReference type="ChEBI" id="CHEBI:30616"/>
        <dbReference type="ChEBI" id="CHEBI:46858"/>
        <dbReference type="ChEBI" id="CHEBI:61978"/>
        <dbReference type="ChEBI" id="CHEBI:456216"/>
        <dbReference type="EC" id="2.7.10.2"/>
    </reaction>
</comment>
<evidence type="ECO:0000256" key="17">
    <source>
        <dbReference type="SAM" id="MobiDB-lite"/>
    </source>
</evidence>
<organism evidence="21 22">
    <name type="scientific">Branchiibius cervicis</name>
    <dbReference type="NCBI Taxonomy" id="908252"/>
    <lineage>
        <taxon>Bacteria</taxon>
        <taxon>Bacillati</taxon>
        <taxon>Actinomycetota</taxon>
        <taxon>Actinomycetes</taxon>
        <taxon>Micrococcales</taxon>
        <taxon>Dermacoccaceae</taxon>
        <taxon>Branchiibius</taxon>
    </lineage>
</organism>
<dbReference type="InterPro" id="IPR025669">
    <property type="entry name" value="AAA_dom"/>
</dbReference>
<comment type="subcellular location">
    <subcellularLocation>
        <location evidence="1">Cell inner membrane</location>
        <topology evidence="1">Multi-pass membrane protein</topology>
    </subcellularLocation>
</comment>
<evidence type="ECO:0000259" key="20">
    <source>
        <dbReference type="Pfam" id="PF13614"/>
    </source>
</evidence>
<dbReference type="PANTHER" id="PTHR32309:SF13">
    <property type="entry name" value="FERRIC ENTEROBACTIN TRANSPORT PROTEIN FEPE"/>
    <property type="match status" value="1"/>
</dbReference>
<evidence type="ECO:0000256" key="18">
    <source>
        <dbReference type="SAM" id="Phobius"/>
    </source>
</evidence>
<dbReference type="Gene3D" id="3.40.50.300">
    <property type="entry name" value="P-loop containing nucleotide triphosphate hydrolases"/>
    <property type="match status" value="1"/>
</dbReference>
<dbReference type="Pfam" id="PF02706">
    <property type="entry name" value="Wzz"/>
    <property type="match status" value="1"/>
</dbReference>
<dbReference type="NCBIfam" id="TIGR01007">
    <property type="entry name" value="eps_fam"/>
    <property type="match status" value="1"/>
</dbReference>
<evidence type="ECO:0000256" key="16">
    <source>
        <dbReference type="ARBA" id="ARBA00051245"/>
    </source>
</evidence>
<feature type="region of interest" description="Disordered" evidence="17">
    <location>
        <begin position="458"/>
        <end position="479"/>
    </location>
</feature>
<evidence type="ECO:0000256" key="10">
    <source>
        <dbReference type="ARBA" id="ARBA00022741"/>
    </source>
</evidence>
<evidence type="ECO:0000259" key="19">
    <source>
        <dbReference type="Pfam" id="PF02706"/>
    </source>
</evidence>
<keyword evidence="10" id="KW-0547">Nucleotide-binding</keyword>
<evidence type="ECO:0000256" key="11">
    <source>
        <dbReference type="ARBA" id="ARBA00022777"/>
    </source>
</evidence>
<evidence type="ECO:0000256" key="12">
    <source>
        <dbReference type="ARBA" id="ARBA00022840"/>
    </source>
</evidence>
<dbReference type="SUPFAM" id="SSF52540">
    <property type="entry name" value="P-loop containing nucleoside triphosphate hydrolases"/>
    <property type="match status" value="1"/>
</dbReference>
<dbReference type="EC" id="2.7.10.2" evidence="5"/>
<gene>
    <name evidence="21" type="ORF">ACFQBT_08035</name>
</gene>
<feature type="transmembrane region" description="Helical" evidence="18">
    <location>
        <begin position="174"/>
        <end position="191"/>
    </location>
</feature>
<evidence type="ECO:0000256" key="5">
    <source>
        <dbReference type="ARBA" id="ARBA00011903"/>
    </source>
</evidence>
<dbReference type="RefSeq" id="WP_377821795.1">
    <property type="nucleotide sequence ID" value="NZ_JBHSWJ010000002.1"/>
</dbReference>